<feature type="region of interest" description="Disordered" evidence="1">
    <location>
        <begin position="789"/>
        <end position="830"/>
    </location>
</feature>
<keyword evidence="2" id="KW-0472">Membrane</keyword>
<gene>
    <name evidence="3" type="ORF">GCM10011333_11350</name>
</gene>
<evidence type="ECO:0000256" key="2">
    <source>
        <dbReference type="SAM" id="Phobius"/>
    </source>
</evidence>
<feature type="transmembrane region" description="Helical" evidence="2">
    <location>
        <begin position="411"/>
        <end position="432"/>
    </location>
</feature>
<keyword evidence="4" id="KW-1185">Reference proteome</keyword>
<evidence type="ECO:0000313" key="4">
    <source>
        <dbReference type="Proteomes" id="UP000616114"/>
    </source>
</evidence>
<feature type="transmembrane region" description="Helical" evidence="2">
    <location>
        <begin position="766"/>
        <end position="785"/>
    </location>
</feature>
<feature type="transmembrane region" description="Helical" evidence="2">
    <location>
        <begin position="1265"/>
        <end position="1286"/>
    </location>
</feature>
<feature type="transmembrane region" description="Helical" evidence="2">
    <location>
        <begin position="556"/>
        <end position="577"/>
    </location>
</feature>
<feature type="transmembrane region" description="Helical" evidence="2">
    <location>
        <begin position="1336"/>
        <end position="1356"/>
    </location>
</feature>
<feature type="transmembrane region" description="Helical" evidence="2">
    <location>
        <begin position="1239"/>
        <end position="1258"/>
    </location>
</feature>
<reference evidence="3" key="2">
    <citation type="submission" date="2020-09" db="EMBL/GenBank/DDBJ databases">
        <authorList>
            <person name="Sun Q."/>
            <person name="Zhou Y."/>
        </authorList>
    </citation>
    <scope>NUCLEOTIDE SEQUENCE</scope>
    <source>
        <strain evidence="3">CGMCC 1.12785</strain>
    </source>
</reference>
<organism evidence="3 4">
    <name type="scientific">Sediminivirga luteola</name>
    <dbReference type="NCBI Taxonomy" id="1774748"/>
    <lineage>
        <taxon>Bacteria</taxon>
        <taxon>Bacillati</taxon>
        <taxon>Actinomycetota</taxon>
        <taxon>Actinomycetes</taxon>
        <taxon>Micrococcales</taxon>
        <taxon>Brevibacteriaceae</taxon>
        <taxon>Sediminivirga</taxon>
    </lineage>
</organism>
<evidence type="ECO:0000256" key="1">
    <source>
        <dbReference type="SAM" id="MobiDB-lite"/>
    </source>
</evidence>
<dbReference type="EMBL" id="BMFY01000004">
    <property type="protein sequence ID" value="GGA10369.1"/>
    <property type="molecule type" value="Genomic_DNA"/>
</dbReference>
<feature type="transmembrane region" description="Helical" evidence="2">
    <location>
        <begin position="1362"/>
        <end position="1382"/>
    </location>
</feature>
<feature type="transmembrane region" description="Helical" evidence="2">
    <location>
        <begin position="453"/>
        <end position="476"/>
    </location>
</feature>
<feature type="transmembrane region" description="Helical" evidence="2">
    <location>
        <begin position="514"/>
        <end position="536"/>
    </location>
</feature>
<feature type="compositionally biased region" description="Low complexity" evidence="1">
    <location>
        <begin position="803"/>
        <end position="812"/>
    </location>
</feature>
<protein>
    <submittedName>
        <fullName evidence="3">Uncharacterized protein</fullName>
    </submittedName>
</protein>
<keyword evidence="2" id="KW-0812">Transmembrane</keyword>
<feature type="transmembrane region" description="Helical" evidence="2">
    <location>
        <begin position="1449"/>
        <end position="1466"/>
    </location>
</feature>
<name>A0A8J2TX33_9MICO</name>
<dbReference type="InterPro" id="IPR017850">
    <property type="entry name" value="Alkaline_phosphatase_core_sf"/>
</dbReference>
<keyword evidence="2" id="KW-1133">Transmembrane helix</keyword>
<feature type="transmembrane region" description="Helical" evidence="2">
    <location>
        <begin position="636"/>
        <end position="656"/>
    </location>
</feature>
<feature type="transmembrane region" description="Helical" evidence="2">
    <location>
        <begin position="691"/>
        <end position="716"/>
    </location>
</feature>
<feature type="transmembrane region" description="Helical" evidence="2">
    <location>
        <begin position="1178"/>
        <end position="1200"/>
    </location>
</feature>
<reference evidence="3" key="1">
    <citation type="journal article" date="2014" name="Int. J. Syst. Evol. Microbiol.">
        <title>Complete genome sequence of Corynebacterium casei LMG S-19264T (=DSM 44701T), isolated from a smear-ripened cheese.</title>
        <authorList>
            <consortium name="US DOE Joint Genome Institute (JGI-PGF)"/>
            <person name="Walter F."/>
            <person name="Albersmeier A."/>
            <person name="Kalinowski J."/>
            <person name="Ruckert C."/>
        </authorList>
    </citation>
    <scope>NUCLEOTIDE SEQUENCE</scope>
    <source>
        <strain evidence="3">CGMCC 1.12785</strain>
    </source>
</reference>
<feature type="transmembrane region" description="Helical" evidence="2">
    <location>
        <begin position="742"/>
        <end position="760"/>
    </location>
</feature>
<feature type="transmembrane region" description="Helical" evidence="2">
    <location>
        <begin position="482"/>
        <end position="502"/>
    </location>
</feature>
<feature type="transmembrane region" description="Helical" evidence="2">
    <location>
        <begin position="853"/>
        <end position="873"/>
    </location>
</feature>
<feature type="transmembrane region" description="Helical" evidence="2">
    <location>
        <begin position="1207"/>
        <end position="1227"/>
    </location>
</feature>
<proteinExistence type="predicted"/>
<feature type="transmembrane region" description="Helical" evidence="2">
    <location>
        <begin position="1306"/>
        <end position="1329"/>
    </location>
</feature>
<dbReference type="SUPFAM" id="SSF53649">
    <property type="entry name" value="Alkaline phosphatase-like"/>
    <property type="match status" value="2"/>
</dbReference>
<feature type="transmembrane region" description="Helical" evidence="2">
    <location>
        <begin position="611"/>
        <end position="629"/>
    </location>
</feature>
<accession>A0A8J2TX33</accession>
<comment type="caution">
    <text evidence="3">The sequence shown here is derived from an EMBL/GenBank/DDBJ whole genome shotgun (WGS) entry which is preliminary data.</text>
</comment>
<feature type="transmembrane region" description="Helical" evidence="2">
    <location>
        <begin position="1486"/>
        <end position="1503"/>
    </location>
</feature>
<feature type="transmembrane region" description="Helical" evidence="2">
    <location>
        <begin position="1389"/>
        <end position="1409"/>
    </location>
</feature>
<feature type="transmembrane region" description="Helical" evidence="2">
    <location>
        <begin position="584"/>
        <end position="605"/>
    </location>
</feature>
<evidence type="ECO:0000313" key="3">
    <source>
        <dbReference type="EMBL" id="GGA10369.1"/>
    </source>
</evidence>
<sequence>MALLPPVPAGSPAAPRPAATRRLWPSLPAYAGRFLLLALTLALALFTPLPAAGSTPAGAAETAAGTGTADDAAPVVVFGVPGLSASDVSAAGTPHLWSLAEQSAVGNLAVRAAASTTCPGDGWMTFSTGRRALLAHPSSPRGTSARCAVVADPVLEDETDARDDGYRGAATARNWDQQREANLTAAYSASPGALGQALQDAGASATAIGPGAAIALADETGAIDDYRSPGSALGSGEDLADLTVIDVGAIGTGTWVRDEGFTTDIAGWDEERTGYIDDHGAPAHEVQVRAADETIGRYLEQLPPEATVVVAGLADSATPSRLRYLSIKEADVARAPATGLITSPSTRRPGLSQLIDLGPTVMTLMALEPSPAFQGMPVTQSRDGAATTDERLAQLRQDALSAATIHRSVQAFSIGADIAHYLLAAALGLLLWRRWRAPRWNWLAGSVRLARRLAWLGLAMAAVLPGVFLASLLPWSKAASPVLGLGAAVAAGTLVMLIPVLVGPWRHSWRGRAGALGGATALLLAADIATGSHLQFNSLLGYNSIVAGRFYGLSNQGVAIFIAAALMAMAVLARWLIERGRRRLALVLTATAGLISTGVLGNPAWGAKFGGTIATLLGFIVLVLMLAGVRLNLRRLTLIGLISLGTLVGIAGLDYLRPAADRSHFGLFFGQLLNGELLEVLLRKLHANLSIITINPMIALVVPISMMAIVLFLGWLRVSRRWGHLAAGWAGRLPDVLADRSLRAGFTAVLLALLTGMLVADSGVAVPATGLMFFLPLLLCLHAQATEDAAAGPSQEQEPAGPPAAAAPAAAGRTELAEAREPEPALAGPSPAEYPRLAALWARWMPRLRRRRHILAVGALLATAGMLGTGIALSSPPGATDAAEPPGDPVVLIGVSGLTWDEISPRETPALHRLAREGGVASLTPRSVNAVSCHADGWLAVNSGRRAADEPREVCRDPGAPLDGQVPDWDVYSYRAEQDNYRPPLGLLAAQTRTVPTAGFGPGAAIALADASGGVEDWQPVPENTAVLGEQVAEAAAEGGLVLVDLGNTGEDGYSMSRLDSRVAAVEEALESVPGDPTLVVASLSDGGDDSHMQFFAARGTAFDGAQLSSQSTRQPGLTQTTDVLPTLLEELGLPLPDSLAGAPLHRVDDSPAASAERIQLMRDRDTAVQTQQALATWFYPFYGGLLVLLAGAAVALARLGYGGLPAWVRVLGMFLATVPVSTYLVNLVPWQRSSNPDVAMLGALLGFALLCTTLVLLGPWRRRLGGPLMAVSVLTVLVLAADVIAGSPLQMSTIMGEPLLLASRFYGIGNSAFALLSTALVIALTCAVQPLRGRLWRVAVIGAAGLAACVLLATPGLGTKFGSVPTLIGGLSVLLLGATGIRLSWRRVAIIGGSALTVMTLVLFLDWLRPAGQRTHFGRFFATILDGQAGAVIARKIGMNVDILTQSWFTLLLPLLLAVAFWALLSPRLFRLRPLVDCYARMPMLRTGIGAAVVLLVIGTFVNDSGIVLPAVGALFLAPAMAHLIGQDHLLRQPGSRRIEN</sequence>
<dbReference type="Gene3D" id="3.40.720.10">
    <property type="entry name" value="Alkaline Phosphatase, subunit A"/>
    <property type="match status" value="1"/>
</dbReference>
<feature type="transmembrane region" description="Helical" evidence="2">
    <location>
        <begin position="1509"/>
        <end position="1527"/>
    </location>
</feature>
<dbReference type="Proteomes" id="UP000616114">
    <property type="component" value="Unassembled WGS sequence"/>
</dbReference>